<feature type="transmembrane region" description="Helical" evidence="6">
    <location>
        <begin position="309"/>
        <end position="335"/>
    </location>
</feature>
<sequence>MNLLKTLCLIPQFPKVLTFIAMRKILNVLILLFITVRAFSQPDFSVEKPEVIIEGVPTEISLHFDDLPTSNTVLINGSKYTINSNEKTAVVEHKFSSDDEQLSVQAGTTTKTSPINPISLWLSIVPPLLAILMALIFREVLTSLFLGIFTGTAIIGYHNDGLAGIGSGFLSIFDEYVIGALNSWDHLAVILFSMTIGAVVTVISKNGGMQGVVNRISKKAKTAKGGQLATYILGISIFFDDYANTLVVGNTMRAVTDKLKVSREKLAYLVDSTAAPIAAVAFVTTWIGAELGYIQDGVNTIPQLSEGAYSIFLNSLSYSFYPIFTLVFVLMLILFQRDFGPMLKAENKARKTGEVLSESSNMANSELEEFERKEGIPMRPINAIIPVLIIVLGTIIGLFYTGWDSQIWQDESLGLTRKLSYIIGQSDSYTSLLWSSLTGLVVSILMTIGQRLLSLQEVMDSVVGGYKSMITAMMILTLAWSLAQITQDMHTAAFLKQLWSPELSPVFIPSITFLLAALVAFSTGSSWGTMAILYPLLLPATYQIAASAGFEHGEIMPLFYNVVSCILAGSVLGDHCSPISDTTILSSLSADCHHIDHVRTQLPYALSVGGVAIFFGTLPAAFGIPSWILFPVGIGMLVLIVRYLGKSSV</sequence>
<dbReference type="GO" id="GO:0005886">
    <property type="term" value="C:plasma membrane"/>
    <property type="evidence" value="ECO:0007669"/>
    <property type="project" value="UniProtKB-SubCell"/>
</dbReference>
<dbReference type="OrthoDB" id="9762978at2"/>
<accession>A0A6N6M550</accession>
<protein>
    <submittedName>
        <fullName evidence="8">Na+/H+ antiporter NhaC family protein</fullName>
    </submittedName>
</protein>
<feature type="transmembrane region" description="Helical" evidence="6">
    <location>
        <begin position="432"/>
        <end position="453"/>
    </location>
</feature>
<feature type="transmembrane region" description="Helical" evidence="6">
    <location>
        <begin position="628"/>
        <end position="645"/>
    </location>
</feature>
<keyword evidence="2" id="KW-1003">Cell membrane</keyword>
<dbReference type="Pfam" id="PF03553">
    <property type="entry name" value="Na_H_antiporter"/>
    <property type="match status" value="1"/>
</dbReference>
<keyword evidence="3 6" id="KW-0812">Transmembrane</keyword>
<evidence type="ECO:0000256" key="1">
    <source>
        <dbReference type="ARBA" id="ARBA00004651"/>
    </source>
</evidence>
<name>A0A6N6M550_9FLAO</name>
<feature type="transmembrane region" description="Helical" evidence="6">
    <location>
        <begin position="266"/>
        <end position="289"/>
    </location>
</feature>
<dbReference type="AlphaFoldDB" id="A0A6N6M550"/>
<feature type="transmembrane region" description="Helical" evidence="6">
    <location>
        <begin position="21"/>
        <end position="40"/>
    </location>
</feature>
<dbReference type="EMBL" id="WACR01000005">
    <property type="protein sequence ID" value="KAB1064515.1"/>
    <property type="molecule type" value="Genomic_DNA"/>
</dbReference>
<feature type="transmembrane region" description="Helical" evidence="6">
    <location>
        <begin position="186"/>
        <end position="204"/>
    </location>
</feature>
<dbReference type="PANTHER" id="PTHR43478:SF1">
    <property type="entry name" value="NA+_H+ ANTIPORTER NHAC-LIKE C-TERMINAL DOMAIN-CONTAINING PROTEIN"/>
    <property type="match status" value="1"/>
</dbReference>
<feature type="transmembrane region" description="Helical" evidence="6">
    <location>
        <begin position="381"/>
        <end position="403"/>
    </location>
</feature>
<evidence type="ECO:0000256" key="3">
    <source>
        <dbReference type="ARBA" id="ARBA00022692"/>
    </source>
</evidence>
<keyword evidence="4 6" id="KW-1133">Transmembrane helix</keyword>
<gene>
    <name evidence="8" type="ORF">F3059_07405</name>
</gene>
<evidence type="ECO:0000313" key="9">
    <source>
        <dbReference type="Proteomes" id="UP000435357"/>
    </source>
</evidence>
<evidence type="ECO:0000256" key="5">
    <source>
        <dbReference type="ARBA" id="ARBA00023136"/>
    </source>
</evidence>
<keyword evidence="9" id="KW-1185">Reference proteome</keyword>
<dbReference type="PANTHER" id="PTHR43478">
    <property type="entry name" value="NA+/H+ ANTIPORTER-RELATED"/>
    <property type="match status" value="1"/>
</dbReference>
<feature type="transmembrane region" description="Helical" evidence="6">
    <location>
        <begin position="144"/>
        <end position="166"/>
    </location>
</feature>
<comment type="caution">
    <text evidence="8">The sequence shown here is derived from an EMBL/GenBank/DDBJ whole genome shotgun (WGS) entry which is preliminary data.</text>
</comment>
<keyword evidence="5 6" id="KW-0472">Membrane</keyword>
<comment type="subcellular location">
    <subcellularLocation>
        <location evidence="1">Cell membrane</location>
        <topology evidence="1">Multi-pass membrane protein</topology>
    </subcellularLocation>
</comment>
<feature type="transmembrane region" description="Helical" evidence="6">
    <location>
        <begin position="118"/>
        <end position="137"/>
    </location>
</feature>
<evidence type="ECO:0000313" key="8">
    <source>
        <dbReference type="EMBL" id="KAB1064515.1"/>
    </source>
</evidence>
<feature type="transmembrane region" description="Helical" evidence="6">
    <location>
        <begin position="503"/>
        <end position="521"/>
    </location>
</feature>
<evidence type="ECO:0000256" key="4">
    <source>
        <dbReference type="ARBA" id="ARBA00022989"/>
    </source>
</evidence>
<evidence type="ECO:0000256" key="2">
    <source>
        <dbReference type="ARBA" id="ARBA00022475"/>
    </source>
</evidence>
<feature type="transmembrane region" description="Helical" evidence="6">
    <location>
        <begin position="465"/>
        <end position="483"/>
    </location>
</feature>
<reference evidence="8 9" key="1">
    <citation type="submission" date="2019-09" db="EMBL/GenBank/DDBJ databases">
        <title>Genomes of Cryomorphaceae.</title>
        <authorList>
            <person name="Bowman J.P."/>
        </authorList>
    </citation>
    <scope>NUCLEOTIDE SEQUENCE [LARGE SCALE GENOMIC DNA]</scope>
    <source>
        <strain evidence="8 9">KCTC 52047</strain>
    </source>
</reference>
<evidence type="ECO:0000256" key="6">
    <source>
        <dbReference type="SAM" id="Phobius"/>
    </source>
</evidence>
<dbReference type="Proteomes" id="UP000435357">
    <property type="component" value="Unassembled WGS sequence"/>
</dbReference>
<feature type="domain" description="Na+/H+ antiporter NhaC-like C-terminal" evidence="7">
    <location>
        <begin position="284"/>
        <end position="614"/>
    </location>
</feature>
<proteinExistence type="predicted"/>
<feature type="transmembrane region" description="Helical" evidence="6">
    <location>
        <begin position="604"/>
        <end position="622"/>
    </location>
</feature>
<dbReference type="InterPro" id="IPR018461">
    <property type="entry name" value="Na/H_Antiport_NhaC-like_C"/>
</dbReference>
<evidence type="ECO:0000259" key="7">
    <source>
        <dbReference type="Pfam" id="PF03553"/>
    </source>
</evidence>
<organism evidence="8 9">
    <name type="scientific">Salibacter halophilus</name>
    <dbReference type="NCBI Taxonomy" id="1803916"/>
    <lineage>
        <taxon>Bacteria</taxon>
        <taxon>Pseudomonadati</taxon>
        <taxon>Bacteroidota</taxon>
        <taxon>Flavobacteriia</taxon>
        <taxon>Flavobacteriales</taxon>
        <taxon>Salibacteraceae</taxon>
        <taxon>Salibacter</taxon>
    </lineage>
</organism>